<dbReference type="PANTHER" id="PTHR48081:SF8">
    <property type="entry name" value="ALPHA_BETA HYDROLASE FOLD-3 DOMAIN-CONTAINING PROTEIN-RELATED"/>
    <property type="match status" value="1"/>
</dbReference>
<reference evidence="3 4" key="1">
    <citation type="submission" date="2015-10" db="EMBL/GenBank/DDBJ databases">
        <title>Draft genome sequence of Streptomyces canus DSM 40017, type strain for the species Streptomyces canus.</title>
        <authorList>
            <person name="Ruckert C."/>
            <person name="Winkler A."/>
            <person name="Kalinowski J."/>
            <person name="Kampfer P."/>
            <person name="Glaeser S."/>
        </authorList>
    </citation>
    <scope>NUCLEOTIDE SEQUENCE [LARGE SCALE GENOMIC DNA]</scope>
    <source>
        <strain evidence="3 4">DSM 40017</strain>
    </source>
</reference>
<evidence type="ECO:0000259" key="2">
    <source>
        <dbReference type="Pfam" id="PF07859"/>
    </source>
</evidence>
<dbReference type="Pfam" id="PF07859">
    <property type="entry name" value="Abhydrolase_3"/>
    <property type="match status" value="1"/>
</dbReference>
<evidence type="ECO:0000256" key="1">
    <source>
        <dbReference type="ARBA" id="ARBA00022801"/>
    </source>
</evidence>
<evidence type="ECO:0000313" key="4">
    <source>
        <dbReference type="Proteomes" id="UP000053669"/>
    </source>
</evidence>
<name>A0A101RJY0_9ACTN</name>
<sequence length="298" mass="31954">MIPDISDIHVFRQGAREQSALFPRALPGLPRDTYERVPVPTEAAVEELMLYRPKNVAGPLPVYLNLHGGGFVVGDWQADDPYCRLLADTAGCAVINLDYVLAPEHPFPAAVEQTHALLAWLHRHGSELGLDGDRLVVGGHSAGGNISAAVSLLAVDRAQFPLRGQIIDYAPLDLATSPSAKPNPDPSPDPAFAEFLTRVAEQFNAWYLATAADAHNPLASPLLAPDLTGLPPALVITAGHDALCAEGDAYARRLREADVETEHISYAGCPHAFTHVGSEDAATDAWDRMARFLARVLA</sequence>
<dbReference type="InterPro" id="IPR013094">
    <property type="entry name" value="AB_hydrolase_3"/>
</dbReference>
<dbReference type="InterPro" id="IPR050300">
    <property type="entry name" value="GDXG_lipolytic_enzyme"/>
</dbReference>
<proteinExistence type="predicted"/>
<keyword evidence="1" id="KW-0378">Hydrolase</keyword>
<dbReference type="Proteomes" id="UP000053669">
    <property type="component" value="Unassembled WGS sequence"/>
</dbReference>
<feature type="domain" description="Alpha/beta hydrolase fold-3" evidence="2">
    <location>
        <begin position="64"/>
        <end position="274"/>
    </location>
</feature>
<dbReference type="AlphaFoldDB" id="A0A101RJY0"/>
<dbReference type="PANTHER" id="PTHR48081">
    <property type="entry name" value="AB HYDROLASE SUPERFAMILY PROTEIN C4A8.06C"/>
    <property type="match status" value="1"/>
</dbReference>
<comment type="caution">
    <text evidence="3">The sequence shown here is derived from an EMBL/GenBank/DDBJ whole genome shotgun (WGS) entry which is preliminary data.</text>
</comment>
<evidence type="ECO:0000313" key="3">
    <source>
        <dbReference type="EMBL" id="KUN53982.1"/>
    </source>
</evidence>
<dbReference type="InterPro" id="IPR029058">
    <property type="entry name" value="AB_hydrolase_fold"/>
</dbReference>
<dbReference type="GO" id="GO:0016787">
    <property type="term" value="F:hydrolase activity"/>
    <property type="evidence" value="ECO:0007669"/>
    <property type="project" value="UniProtKB-KW"/>
</dbReference>
<dbReference type="RefSeq" id="WP_059212043.1">
    <property type="nucleotide sequence ID" value="NZ_KQ948692.1"/>
</dbReference>
<protein>
    <recommendedName>
        <fullName evidence="2">Alpha/beta hydrolase fold-3 domain-containing protein</fullName>
    </recommendedName>
</protein>
<accession>A0A101RJY0</accession>
<dbReference type="SUPFAM" id="SSF53474">
    <property type="entry name" value="alpha/beta-Hydrolases"/>
    <property type="match status" value="1"/>
</dbReference>
<dbReference type="STRING" id="58343.AQJ46_50080"/>
<dbReference type="Gene3D" id="3.40.50.1820">
    <property type="entry name" value="alpha/beta hydrolase"/>
    <property type="match status" value="1"/>
</dbReference>
<dbReference type="EMBL" id="LMWU01000085">
    <property type="protein sequence ID" value="KUN53982.1"/>
    <property type="molecule type" value="Genomic_DNA"/>
</dbReference>
<gene>
    <name evidence="3" type="ORF">AQJ46_50080</name>
</gene>
<organism evidence="3 4">
    <name type="scientific">Streptomyces canus</name>
    <dbReference type="NCBI Taxonomy" id="58343"/>
    <lineage>
        <taxon>Bacteria</taxon>
        <taxon>Bacillati</taxon>
        <taxon>Actinomycetota</taxon>
        <taxon>Actinomycetes</taxon>
        <taxon>Kitasatosporales</taxon>
        <taxon>Streptomycetaceae</taxon>
        <taxon>Streptomyces</taxon>
        <taxon>Streptomyces aurantiacus group</taxon>
    </lineage>
</organism>